<reference evidence="1 2" key="1">
    <citation type="submission" date="2016-03" db="EMBL/GenBank/DDBJ databases">
        <title>EvidentialGene: Evidence-directed Construction of Genes on Genomes.</title>
        <authorList>
            <person name="Gilbert D.G."/>
            <person name="Choi J.-H."/>
            <person name="Mockaitis K."/>
            <person name="Colbourne J."/>
            <person name="Pfrender M."/>
        </authorList>
    </citation>
    <scope>NUCLEOTIDE SEQUENCE [LARGE SCALE GENOMIC DNA]</scope>
    <source>
        <strain evidence="1 2">Xinb3</strain>
        <tissue evidence="1">Complete organism</tissue>
    </source>
</reference>
<dbReference type="Proteomes" id="UP000076858">
    <property type="component" value="Unassembled WGS sequence"/>
</dbReference>
<comment type="caution">
    <text evidence="1">The sequence shown here is derived from an EMBL/GenBank/DDBJ whole genome shotgun (WGS) entry which is preliminary data.</text>
</comment>
<name>A0A164V594_9CRUS</name>
<evidence type="ECO:0000313" key="2">
    <source>
        <dbReference type="Proteomes" id="UP000076858"/>
    </source>
</evidence>
<dbReference type="AlphaFoldDB" id="A0A164V594"/>
<organism evidence="1 2">
    <name type="scientific">Daphnia magna</name>
    <dbReference type="NCBI Taxonomy" id="35525"/>
    <lineage>
        <taxon>Eukaryota</taxon>
        <taxon>Metazoa</taxon>
        <taxon>Ecdysozoa</taxon>
        <taxon>Arthropoda</taxon>
        <taxon>Crustacea</taxon>
        <taxon>Branchiopoda</taxon>
        <taxon>Diplostraca</taxon>
        <taxon>Cladocera</taxon>
        <taxon>Anomopoda</taxon>
        <taxon>Daphniidae</taxon>
        <taxon>Daphnia</taxon>
    </lineage>
</organism>
<accession>A0A164V594</accession>
<proteinExistence type="predicted"/>
<keyword evidence="2" id="KW-1185">Reference proteome</keyword>
<gene>
    <name evidence="1" type="ORF">APZ42_023195</name>
</gene>
<sequence length="47" mass="5479">MNYCHVYTTQYENSAFSIKKKTQPKTLISLQTHEQNSALRSQDATSW</sequence>
<protein>
    <submittedName>
        <fullName evidence="1">Uncharacterized protein</fullName>
    </submittedName>
</protein>
<dbReference type="EMBL" id="LRGB01001413">
    <property type="protein sequence ID" value="KZS11981.1"/>
    <property type="molecule type" value="Genomic_DNA"/>
</dbReference>
<evidence type="ECO:0000313" key="1">
    <source>
        <dbReference type="EMBL" id="KZS11981.1"/>
    </source>
</evidence>